<name>A0ABU1IDE1_9BURK</name>
<evidence type="ECO:0000256" key="8">
    <source>
        <dbReference type="PIRNR" id="PIRNR000232"/>
    </source>
</evidence>
<evidence type="ECO:0000256" key="1">
    <source>
        <dbReference type="ARBA" id="ARBA00001917"/>
    </source>
</evidence>
<dbReference type="InterPro" id="IPR000415">
    <property type="entry name" value="Nitroreductase-like"/>
</dbReference>
<evidence type="ECO:0000259" key="9">
    <source>
        <dbReference type="Pfam" id="PF00881"/>
    </source>
</evidence>
<organism evidence="10 11">
    <name type="scientific">Paracidovorax wautersii</name>
    <dbReference type="NCBI Taxonomy" id="1177982"/>
    <lineage>
        <taxon>Bacteria</taxon>
        <taxon>Pseudomonadati</taxon>
        <taxon>Pseudomonadota</taxon>
        <taxon>Betaproteobacteria</taxon>
        <taxon>Burkholderiales</taxon>
        <taxon>Comamonadaceae</taxon>
        <taxon>Paracidovorax</taxon>
    </lineage>
</organism>
<keyword evidence="6 8" id="KW-0560">Oxidoreductase</keyword>
<keyword evidence="3 8" id="KW-0285">Flavoprotein</keyword>
<dbReference type="RefSeq" id="WP_309829622.1">
    <property type="nucleotide sequence ID" value="NZ_JAVIZX010000001.1"/>
</dbReference>
<dbReference type="SUPFAM" id="SSF55469">
    <property type="entry name" value="FMN-dependent nitroreductase-like"/>
    <property type="match status" value="1"/>
</dbReference>
<feature type="domain" description="Nitroreductase" evidence="9">
    <location>
        <begin position="17"/>
        <end position="171"/>
    </location>
</feature>
<keyword evidence="5 8" id="KW-0521">NADP</keyword>
<comment type="caution">
    <text evidence="10">The sequence shown here is derived from an EMBL/GenBank/DDBJ whole genome shotgun (WGS) entry which is preliminary data.</text>
</comment>
<proteinExistence type="inferred from homology"/>
<comment type="similarity">
    <text evidence="2 8">Belongs to the nitroreductase family.</text>
</comment>
<comment type="cofactor">
    <cofactor evidence="1 8">
        <name>FMN</name>
        <dbReference type="ChEBI" id="CHEBI:58210"/>
    </cofactor>
</comment>
<sequence length="195" mass="20936">MPNSSPATDNPTLAQLLQRRSCWPLTTPAPSADELGLILDAAARAPDHAGLVPWRMTLLQGDARHALLQRVLSHPQAQTEAVQSMRGKYTSKLTTAPVVLVLHAHIQDHPKAPEFEQLLAAGGAYTNVLNAAFALGYGAFWSSTPGALGQLLHSVLGLGPNDRMLGLLNLGTRVNPLVAARRVARDTYVSEWRGD</sequence>
<dbReference type="Pfam" id="PF00881">
    <property type="entry name" value="Nitroreductase"/>
    <property type="match status" value="1"/>
</dbReference>
<gene>
    <name evidence="10" type="ORF">QE399_002891</name>
</gene>
<dbReference type="PIRSF" id="PIRSF000232">
    <property type="entry name" value="YdjA"/>
    <property type="match status" value="1"/>
</dbReference>
<dbReference type="CDD" id="cd02135">
    <property type="entry name" value="YdjA-like"/>
    <property type="match status" value="1"/>
</dbReference>
<dbReference type="EMBL" id="JAVIZX010000001">
    <property type="protein sequence ID" value="MDR6215202.1"/>
    <property type="molecule type" value="Genomic_DNA"/>
</dbReference>
<dbReference type="PANTHER" id="PTHR43821">
    <property type="entry name" value="NAD(P)H NITROREDUCTASE YDJA-RELATED"/>
    <property type="match status" value="1"/>
</dbReference>
<dbReference type="InterPro" id="IPR052530">
    <property type="entry name" value="NAD(P)H_nitroreductase"/>
</dbReference>
<dbReference type="PANTHER" id="PTHR43821:SF1">
    <property type="entry name" value="NAD(P)H NITROREDUCTASE YDJA-RELATED"/>
    <property type="match status" value="1"/>
</dbReference>
<dbReference type="InterPro" id="IPR029479">
    <property type="entry name" value="Nitroreductase"/>
</dbReference>
<dbReference type="EC" id="1.-.-.-" evidence="8"/>
<protein>
    <recommendedName>
        <fullName evidence="8">Putative NAD(P)H nitroreductase</fullName>
        <ecNumber evidence="8">1.-.-.-</ecNumber>
    </recommendedName>
</protein>
<evidence type="ECO:0000256" key="2">
    <source>
        <dbReference type="ARBA" id="ARBA00007118"/>
    </source>
</evidence>
<dbReference type="Gene3D" id="3.40.109.10">
    <property type="entry name" value="NADH Oxidase"/>
    <property type="match status" value="1"/>
</dbReference>
<accession>A0ABU1IDE1</accession>
<keyword evidence="7 8" id="KW-0520">NAD</keyword>
<dbReference type="Proteomes" id="UP001267710">
    <property type="component" value="Unassembled WGS sequence"/>
</dbReference>
<evidence type="ECO:0000256" key="3">
    <source>
        <dbReference type="ARBA" id="ARBA00022630"/>
    </source>
</evidence>
<evidence type="ECO:0000256" key="4">
    <source>
        <dbReference type="ARBA" id="ARBA00022643"/>
    </source>
</evidence>
<reference evidence="10 11" key="1">
    <citation type="submission" date="2023-08" db="EMBL/GenBank/DDBJ databases">
        <title>Functional and genomic diversity of the sorghum phyllosphere microbiome.</title>
        <authorList>
            <person name="Shade A."/>
        </authorList>
    </citation>
    <scope>NUCLEOTIDE SEQUENCE [LARGE SCALE GENOMIC DNA]</scope>
    <source>
        <strain evidence="10 11">SORGH_AS_0335</strain>
    </source>
</reference>
<evidence type="ECO:0000313" key="10">
    <source>
        <dbReference type="EMBL" id="MDR6215202.1"/>
    </source>
</evidence>
<evidence type="ECO:0000256" key="7">
    <source>
        <dbReference type="ARBA" id="ARBA00023027"/>
    </source>
</evidence>
<dbReference type="InterPro" id="IPR026021">
    <property type="entry name" value="YdjA-like"/>
</dbReference>
<keyword evidence="11" id="KW-1185">Reference proteome</keyword>
<evidence type="ECO:0000256" key="6">
    <source>
        <dbReference type="ARBA" id="ARBA00023002"/>
    </source>
</evidence>
<keyword evidence="4 8" id="KW-0288">FMN</keyword>
<evidence type="ECO:0000313" key="11">
    <source>
        <dbReference type="Proteomes" id="UP001267710"/>
    </source>
</evidence>
<evidence type="ECO:0000256" key="5">
    <source>
        <dbReference type="ARBA" id="ARBA00022857"/>
    </source>
</evidence>